<protein>
    <recommendedName>
        <fullName evidence="1">peptide chain release factor N(5)-glutamine methyltransferase</fullName>
        <ecNumber evidence="1">2.1.1.297</ecNumber>
    </recommendedName>
</protein>
<dbReference type="Pfam" id="PF17827">
    <property type="entry name" value="PrmC_N"/>
    <property type="match status" value="1"/>
</dbReference>
<dbReference type="Pfam" id="PF05175">
    <property type="entry name" value="MTS"/>
    <property type="match status" value="1"/>
</dbReference>
<dbReference type="InterPro" id="IPR040758">
    <property type="entry name" value="PrmC_N"/>
</dbReference>
<dbReference type="EMBL" id="CAFBQU010000019">
    <property type="protein sequence ID" value="CAB5065211.1"/>
    <property type="molecule type" value="Genomic_DNA"/>
</dbReference>
<dbReference type="Gene3D" id="1.10.8.10">
    <property type="entry name" value="DNA helicase RuvA subunit, C-terminal domain"/>
    <property type="match status" value="1"/>
</dbReference>
<feature type="domain" description="Methyltransferase small" evidence="6">
    <location>
        <begin position="116"/>
        <end position="203"/>
    </location>
</feature>
<dbReference type="InterPro" id="IPR050320">
    <property type="entry name" value="N5-glutamine_MTase"/>
</dbReference>
<evidence type="ECO:0000256" key="5">
    <source>
        <dbReference type="ARBA" id="ARBA00048391"/>
    </source>
</evidence>
<gene>
    <name evidence="8" type="ORF">UFOPK4347_00884</name>
</gene>
<dbReference type="GO" id="GO:0003676">
    <property type="term" value="F:nucleic acid binding"/>
    <property type="evidence" value="ECO:0007669"/>
    <property type="project" value="InterPro"/>
</dbReference>
<accession>A0A6J7UH89</accession>
<evidence type="ECO:0000256" key="4">
    <source>
        <dbReference type="ARBA" id="ARBA00022691"/>
    </source>
</evidence>
<evidence type="ECO:0000256" key="1">
    <source>
        <dbReference type="ARBA" id="ARBA00012771"/>
    </source>
</evidence>
<keyword evidence="4" id="KW-0949">S-adenosyl-L-methionine</keyword>
<feature type="domain" description="Release factor glutamine methyltransferase N-terminal" evidence="7">
    <location>
        <begin position="22"/>
        <end position="75"/>
    </location>
</feature>
<keyword evidence="3" id="KW-0808">Transferase</keyword>
<dbReference type="NCBIfam" id="TIGR03534">
    <property type="entry name" value="RF_mod_PrmC"/>
    <property type="match status" value="1"/>
</dbReference>
<evidence type="ECO:0000256" key="3">
    <source>
        <dbReference type="ARBA" id="ARBA00022679"/>
    </source>
</evidence>
<sequence>MSNEQASTWRELWNETTSLLGDEKEARWICEEASGLEGSEFLESLNEPATMRMGVSLQAMVGRRLAGEPVQYVLGHWPFRHIDLLIDQRVLIPRPETEQVVEAALNCARQLRSDGHMLRIADIGTGSGAIGLSMANELPYDNTEVWLSDISTDALDVARANIAGIGRNARNVRVTEGSWCAGLPRELRGSFQVIVSNPPYIDEADPLVEDSVRTWEPHIALFSPNQGLRDVLGIAQEAREFLAPGGYLVCEMGFQQGDVLRTEFAQLGYAHVEVRQDFAGLDRVVMGQWATNAE</sequence>
<dbReference type="GO" id="GO:0032259">
    <property type="term" value="P:methylation"/>
    <property type="evidence" value="ECO:0007669"/>
    <property type="project" value="UniProtKB-KW"/>
</dbReference>
<dbReference type="PANTHER" id="PTHR18895:SF74">
    <property type="entry name" value="MTRF1L RELEASE FACTOR GLUTAMINE METHYLTRANSFERASE"/>
    <property type="match status" value="1"/>
</dbReference>
<keyword evidence="2" id="KW-0489">Methyltransferase</keyword>
<dbReference type="PROSITE" id="PS00092">
    <property type="entry name" value="N6_MTASE"/>
    <property type="match status" value="1"/>
</dbReference>
<proteinExistence type="inferred from homology"/>
<dbReference type="EC" id="2.1.1.297" evidence="1"/>
<dbReference type="InterPro" id="IPR004556">
    <property type="entry name" value="HemK-like"/>
</dbReference>
<dbReference type="InterPro" id="IPR029063">
    <property type="entry name" value="SAM-dependent_MTases_sf"/>
</dbReference>
<dbReference type="CDD" id="cd02440">
    <property type="entry name" value="AdoMet_MTases"/>
    <property type="match status" value="1"/>
</dbReference>
<comment type="catalytic activity">
    <reaction evidence="5">
        <text>L-glutaminyl-[peptide chain release factor] + S-adenosyl-L-methionine = N(5)-methyl-L-glutaminyl-[peptide chain release factor] + S-adenosyl-L-homocysteine + H(+)</text>
        <dbReference type="Rhea" id="RHEA:42896"/>
        <dbReference type="Rhea" id="RHEA-COMP:10271"/>
        <dbReference type="Rhea" id="RHEA-COMP:10272"/>
        <dbReference type="ChEBI" id="CHEBI:15378"/>
        <dbReference type="ChEBI" id="CHEBI:30011"/>
        <dbReference type="ChEBI" id="CHEBI:57856"/>
        <dbReference type="ChEBI" id="CHEBI:59789"/>
        <dbReference type="ChEBI" id="CHEBI:61891"/>
        <dbReference type="EC" id="2.1.1.297"/>
    </reaction>
</comment>
<dbReference type="GO" id="GO:0102559">
    <property type="term" value="F:peptide chain release factor N(5)-glutamine methyltransferase activity"/>
    <property type="evidence" value="ECO:0007669"/>
    <property type="project" value="UniProtKB-EC"/>
</dbReference>
<reference evidence="8" key="1">
    <citation type="submission" date="2020-05" db="EMBL/GenBank/DDBJ databases">
        <authorList>
            <person name="Chiriac C."/>
            <person name="Salcher M."/>
            <person name="Ghai R."/>
            <person name="Kavagutti S V."/>
        </authorList>
    </citation>
    <scope>NUCLEOTIDE SEQUENCE</scope>
</reference>
<dbReference type="InterPro" id="IPR007848">
    <property type="entry name" value="Small_mtfrase_dom"/>
</dbReference>
<evidence type="ECO:0000259" key="6">
    <source>
        <dbReference type="Pfam" id="PF05175"/>
    </source>
</evidence>
<evidence type="ECO:0000259" key="7">
    <source>
        <dbReference type="Pfam" id="PF17827"/>
    </source>
</evidence>
<dbReference type="NCBIfam" id="TIGR00536">
    <property type="entry name" value="hemK_fam"/>
    <property type="match status" value="1"/>
</dbReference>
<organism evidence="8">
    <name type="scientific">freshwater metagenome</name>
    <dbReference type="NCBI Taxonomy" id="449393"/>
    <lineage>
        <taxon>unclassified sequences</taxon>
        <taxon>metagenomes</taxon>
        <taxon>ecological metagenomes</taxon>
    </lineage>
</organism>
<name>A0A6J7UH89_9ZZZZ</name>
<evidence type="ECO:0000256" key="2">
    <source>
        <dbReference type="ARBA" id="ARBA00022603"/>
    </source>
</evidence>
<evidence type="ECO:0000313" key="8">
    <source>
        <dbReference type="EMBL" id="CAB5065211.1"/>
    </source>
</evidence>
<dbReference type="AlphaFoldDB" id="A0A6J7UH89"/>
<dbReference type="InterPro" id="IPR002052">
    <property type="entry name" value="DNA_methylase_N6_adenine_CS"/>
</dbReference>
<dbReference type="PANTHER" id="PTHR18895">
    <property type="entry name" value="HEMK METHYLTRANSFERASE"/>
    <property type="match status" value="1"/>
</dbReference>
<dbReference type="Gene3D" id="3.40.50.150">
    <property type="entry name" value="Vaccinia Virus protein VP39"/>
    <property type="match status" value="1"/>
</dbReference>
<dbReference type="InterPro" id="IPR019874">
    <property type="entry name" value="RF_methyltr_PrmC"/>
</dbReference>
<dbReference type="HAMAP" id="MF_02126">
    <property type="entry name" value="RF_methyltr_PrmC"/>
    <property type="match status" value="1"/>
</dbReference>
<dbReference type="SUPFAM" id="SSF53335">
    <property type="entry name" value="S-adenosyl-L-methionine-dependent methyltransferases"/>
    <property type="match status" value="1"/>
</dbReference>